<dbReference type="Gene3D" id="3.20.20.450">
    <property type="entry name" value="EAL domain"/>
    <property type="match status" value="1"/>
</dbReference>
<dbReference type="InterPro" id="IPR050706">
    <property type="entry name" value="Cyclic-di-GMP_PDE-like"/>
</dbReference>
<dbReference type="InterPro" id="IPR035919">
    <property type="entry name" value="EAL_sf"/>
</dbReference>
<proteinExistence type="predicted"/>
<gene>
    <name evidence="2" type="ORF">ABC977_16750</name>
</gene>
<dbReference type="Proteomes" id="UP001564408">
    <property type="component" value="Unassembled WGS sequence"/>
</dbReference>
<organism evidence="2 3">
    <name type="scientific">Thioalkalicoccus limnaeus</name>
    <dbReference type="NCBI Taxonomy" id="120681"/>
    <lineage>
        <taxon>Bacteria</taxon>
        <taxon>Pseudomonadati</taxon>
        <taxon>Pseudomonadota</taxon>
        <taxon>Gammaproteobacteria</taxon>
        <taxon>Chromatiales</taxon>
        <taxon>Chromatiaceae</taxon>
        <taxon>Thioalkalicoccus</taxon>
    </lineage>
</organism>
<dbReference type="CDD" id="cd01948">
    <property type="entry name" value="EAL"/>
    <property type="match status" value="1"/>
</dbReference>
<dbReference type="SMART" id="SM00052">
    <property type="entry name" value="EAL"/>
    <property type="match status" value="1"/>
</dbReference>
<evidence type="ECO:0000259" key="1">
    <source>
        <dbReference type="PROSITE" id="PS50883"/>
    </source>
</evidence>
<sequence length="452" mass="49006">MERSKQILCIDPEPDELRIVALLNRQGIAATLTEIAREEALDDAFANPGWWDLILCDAGSFASLGVEARVGSHKADLDASVVLVRSPDARFSPDVGFRRGAADVVQRGDMAHLLMVCERELNACAARKALRSSQTGAGSNGQGPKPALIIPVINDFGKMPRNSLAERPLSEGGLPAGGDCEPGETEARIRALIEADGLVLEFQPIVSVQANEGYRGMFEALVRLKDERGQLLFPDEFLPILARAGWLGRVDLWIFRRVLATLEEIQRAGHPNAVIFVNLATSTLNDDDLVKALGTFASAARLSPGSLVVEVHKAAFDTAPDGVRQLSERLGTRHHGLLVEDLRLDDGPFLDRFHELITHVKLDRQVTDDLVAGRVTQRDLADLVQRARREGIQVIALAVENVELLPRLFNAGVDAIQGHFVSLPSPELVYPGVQRVEASSLFGGPFAGGTSL</sequence>
<dbReference type="PROSITE" id="PS50883">
    <property type="entry name" value="EAL"/>
    <property type="match status" value="1"/>
</dbReference>
<dbReference type="Pfam" id="PF00563">
    <property type="entry name" value="EAL"/>
    <property type="match status" value="1"/>
</dbReference>
<dbReference type="InterPro" id="IPR001633">
    <property type="entry name" value="EAL_dom"/>
</dbReference>
<protein>
    <submittedName>
        <fullName evidence="2">EAL domain-containing protein</fullName>
    </submittedName>
</protein>
<dbReference type="SUPFAM" id="SSF141868">
    <property type="entry name" value="EAL domain-like"/>
    <property type="match status" value="1"/>
</dbReference>
<evidence type="ECO:0000313" key="2">
    <source>
        <dbReference type="EMBL" id="MEY6434056.1"/>
    </source>
</evidence>
<dbReference type="EMBL" id="JBDKXB010000038">
    <property type="protein sequence ID" value="MEY6434056.1"/>
    <property type="molecule type" value="Genomic_DNA"/>
</dbReference>
<dbReference type="PANTHER" id="PTHR33121">
    <property type="entry name" value="CYCLIC DI-GMP PHOSPHODIESTERASE PDEF"/>
    <property type="match status" value="1"/>
</dbReference>
<reference evidence="2 3" key="1">
    <citation type="submission" date="2024-05" db="EMBL/GenBank/DDBJ databases">
        <title>Genome Sequence and Characterization of the New Strain Purple Sulfur Bacterium of Genus Thioalkalicoccus.</title>
        <authorList>
            <person name="Bryantseva I.A."/>
            <person name="Kyndt J.A."/>
            <person name="Imhoff J.F."/>
        </authorList>
    </citation>
    <scope>NUCLEOTIDE SEQUENCE [LARGE SCALE GENOMIC DNA]</scope>
    <source>
        <strain evidence="2 3">Um2</strain>
    </source>
</reference>
<evidence type="ECO:0000313" key="3">
    <source>
        <dbReference type="Proteomes" id="UP001564408"/>
    </source>
</evidence>
<dbReference type="PANTHER" id="PTHR33121:SF79">
    <property type="entry name" value="CYCLIC DI-GMP PHOSPHODIESTERASE PDED-RELATED"/>
    <property type="match status" value="1"/>
</dbReference>
<comment type="caution">
    <text evidence="2">The sequence shown here is derived from an EMBL/GenBank/DDBJ whole genome shotgun (WGS) entry which is preliminary data.</text>
</comment>
<feature type="domain" description="EAL" evidence="1">
    <location>
        <begin position="182"/>
        <end position="438"/>
    </location>
</feature>
<accession>A0ABV4BHQ0</accession>
<keyword evidence="3" id="KW-1185">Reference proteome</keyword>
<dbReference type="RefSeq" id="WP_369668440.1">
    <property type="nucleotide sequence ID" value="NZ_JBDKXB010000038.1"/>
</dbReference>
<name>A0ABV4BHQ0_9GAMM</name>